<proteinExistence type="predicted"/>
<evidence type="ECO:0000313" key="1">
    <source>
        <dbReference type="EMBL" id="KAJ2792769.1"/>
    </source>
</evidence>
<sequence length="666" mass="73828">MWSVFSSGQTTVTCWFCNEKTRLPHSENGPANKHDWHCHKCDNQNTLDANGNIVDSRAEMYQESPLPRRLHLAGDSSDSQRVQVFCSTCQRNQELVCQILSAYLPDEDDPEYSYRVQNAEDYARSLQRRYPLVCRACQSKVDDKLQQQAQWIYRRELASALHRSERARKYSPHMQPQPTLRRKGMVVTWLACALVGLVFSQIAMWLWYAYVCSVRPGPSVNVAGIGLALSLLTYLSRMLNPLWLYIACHPGMRAFGLPLYKRRVARLSILRLVSGLLQLAGLSARIWPALALYDLALCFFAAKDLRARGSLRPPSRQGSQTTVSEKTQGELLEDSDSLATTAMDTQRALSSLQSLSFGSSEANRDQDDSFFGTDFASSSDIRWGRRPSAYKRPGRAHLADADSSGDEGTVNTDVMSGLNSMSMGLGSRKHSARPAIAESMDVDVQPLLTTGMARPVGSANAAKPAAPRPFEPFRFNREKNTGLEMKMSSFSLDDDDGSYQGMFGSSTMDSRLLGMPQRLGYFGVLAVAGLVGTWLLGRHVPWWCFWLVRAALAAELSTVVLTRPTQTATPQLALIRRAVTVGLLVCLVGVPAFVTLRQASTEVLPLALLRWPHDKQALNNALELHAKRLLGLSKAGVWPFETLPTAALPQFDTAIELCVIFVFALA</sequence>
<name>A0ACC1KNX1_9FUNG</name>
<accession>A0ACC1KNX1</accession>
<gene>
    <name evidence="1" type="ORF">GGI18_000140</name>
</gene>
<protein>
    <submittedName>
        <fullName evidence="1">Uncharacterized protein</fullName>
    </submittedName>
</protein>
<comment type="caution">
    <text evidence="1">The sequence shown here is derived from an EMBL/GenBank/DDBJ whole genome shotgun (WGS) entry which is preliminary data.</text>
</comment>
<dbReference type="Proteomes" id="UP001140066">
    <property type="component" value="Unassembled WGS sequence"/>
</dbReference>
<organism evidence="1 2">
    <name type="scientific">Coemansia linderi</name>
    <dbReference type="NCBI Taxonomy" id="2663919"/>
    <lineage>
        <taxon>Eukaryota</taxon>
        <taxon>Fungi</taxon>
        <taxon>Fungi incertae sedis</taxon>
        <taxon>Zoopagomycota</taxon>
        <taxon>Kickxellomycotina</taxon>
        <taxon>Kickxellomycetes</taxon>
        <taxon>Kickxellales</taxon>
        <taxon>Kickxellaceae</taxon>
        <taxon>Coemansia</taxon>
    </lineage>
</organism>
<reference evidence="1" key="1">
    <citation type="submission" date="2022-07" db="EMBL/GenBank/DDBJ databases">
        <title>Phylogenomic reconstructions and comparative analyses of Kickxellomycotina fungi.</title>
        <authorList>
            <person name="Reynolds N.K."/>
            <person name="Stajich J.E."/>
            <person name="Barry K."/>
            <person name="Grigoriev I.V."/>
            <person name="Crous P."/>
            <person name="Smith M.E."/>
        </authorList>
    </citation>
    <scope>NUCLEOTIDE SEQUENCE</scope>
    <source>
        <strain evidence="1">BCRC 34191</strain>
    </source>
</reference>
<keyword evidence="2" id="KW-1185">Reference proteome</keyword>
<dbReference type="EMBL" id="JANBUK010000007">
    <property type="protein sequence ID" value="KAJ2792769.1"/>
    <property type="molecule type" value="Genomic_DNA"/>
</dbReference>
<evidence type="ECO:0000313" key="2">
    <source>
        <dbReference type="Proteomes" id="UP001140066"/>
    </source>
</evidence>